<comment type="similarity">
    <text evidence="14">Belongs to the quinolinate synthase family. Type 2 subfamily.</text>
</comment>
<feature type="binding site" evidence="14">
    <location>
        <position position="134"/>
    </location>
    <ligand>
        <name>iminosuccinate</name>
        <dbReference type="ChEBI" id="CHEBI:77875"/>
    </ligand>
</feature>
<evidence type="ECO:0000256" key="2">
    <source>
        <dbReference type="ARBA" id="ARBA00004496"/>
    </source>
</evidence>
<keyword evidence="10 14" id="KW-0408">Iron</keyword>
<sequence length="313" mass="34595">MSLEADTDVDLESKINALKKSLNAVVLAHYYQESEIQDVADFVGDSLALAQAAAKTDADVIVFCGVHFMAETAKILNPTKQVLLPDLKAGCSLSDRCPPAAFQAFKAKHPDAFVVSYVNSSAAVKAMSDVICTSSNAVKIVHQVPKDRQILFAPDQHLGRHVMKQTGRDMVLWPGSCIVHEIFSEKKLVQLKVEHPDAEVVAHPECEQPVLRHADFIGSTKGILDYVVASPKQKFIVVTEAGILHQMKLKAPQKTYIPAPPDNGCACNECPYMRLNTLEKLYQCMRDRTPELILPEHLQTAARAPLQRMLEWS</sequence>
<dbReference type="NCBIfam" id="TIGR00550">
    <property type="entry name" value="nadA"/>
    <property type="match status" value="1"/>
</dbReference>
<evidence type="ECO:0000313" key="15">
    <source>
        <dbReference type="EMBL" id="SEL96242.1"/>
    </source>
</evidence>
<evidence type="ECO:0000256" key="6">
    <source>
        <dbReference type="ARBA" id="ARBA00022490"/>
    </source>
</evidence>
<evidence type="ECO:0000256" key="10">
    <source>
        <dbReference type="ARBA" id="ARBA00023004"/>
    </source>
</evidence>
<keyword evidence="11 14" id="KW-0411">Iron-sulfur</keyword>
<feature type="binding site" evidence="14">
    <location>
        <position position="91"/>
    </location>
    <ligand>
        <name>[4Fe-4S] cluster</name>
        <dbReference type="ChEBI" id="CHEBI:49883"/>
    </ligand>
</feature>
<evidence type="ECO:0000256" key="5">
    <source>
        <dbReference type="ARBA" id="ARBA00022485"/>
    </source>
</evidence>
<dbReference type="RefSeq" id="WP_075008029.1">
    <property type="nucleotide sequence ID" value="NZ_FOAP01000010.1"/>
</dbReference>
<feature type="binding site" evidence="14">
    <location>
        <position position="29"/>
    </location>
    <ligand>
        <name>iminosuccinate</name>
        <dbReference type="ChEBI" id="CHEBI:77875"/>
    </ligand>
</feature>
<dbReference type="InterPro" id="IPR036094">
    <property type="entry name" value="NadA_sf"/>
</dbReference>
<feature type="binding site" evidence="14">
    <location>
        <position position="177"/>
    </location>
    <ligand>
        <name>[4Fe-4S] cluster</name>
        <dbReference type="ChEBI" id="CHEBI:49883"/>
    </ligand>
</feature>
<comment type="subcellular location">
    <subcellularLocation>
        <location evidence="2 14">Cytoplasm</location>
    </subcellularLocation>
</comment>
<accession>A0A1H7UGQ6</accession>
<keyword evidence="5 14" id="KW-0004">4Fe-4S</keyword>
<dbReference type="SUPFAM" id="SSF142754">
    <property type="entry name" value="NadA-like"/>
    <property type="match status" value="1"/>
</dbReference>
<dbReference type="Proteomes" id="UP000182719">
    <property type="component" value="Unassembled WGS sequence"/>
</dbReference>
<evidence type="ECO:0000256" key="4">
    <source>
        <dbReference type="ARBA" id="ARBA00012669"/>
    </source>
</evidence>
<dbReference type="EMBL" id="FOAP01000010">
    <property type="protein sequence ID" value="SEL96242.1"/>
    <property type="molecule type" value="Genomic_DNA"/>
</dbReference>
<evidence type="ECO:0000256" key="13">
    <source>
        <dbReference type="ARBA" id="ARBA00073059"/>
    </source>
</evidence>
<evidence type="ECO:0000256" key="3">
    <source>
        <dbReference type="ARBA" id="ARBA00005065"/>
    </source>
</evidence>
<feature type="binding site" evidence="14">
    <location>
        <begin position="203"/>
        <end position="205"/>
    </location>
    <ligand>
        <name>iminosuccinate</name>
        <dbReference type="ChEBI" id="CHEBI:77875"/>
    </ligand>
</feature>
<evidence type="ECO:0000256" key="12">
    <source>
        <dbReference type="ARBA" id="ARBA00050125"/>
    </source>
</evidence>
<proteinExistence type="inferred from homology"/>
<dbReference type="InterPro" id="IPR003473">
    <property type="entry name" value="NadA"/>
</dbReference>
<evidence type="ECO:0000256" key="1">
    <source>
        <dbReference type="ARBA" id="ARBA00003791"/>
    </source>
</evidence>
<feature type="binding site" evidence="14">
    <location>
        <position position="46"/>
    </location>
    <ligand>
        <name>iminosuccinate</name>
        <dbReference type="ChEBI" id="CHEBI:77875"/>
    </ligand>
</feature>
<reference evidence="16" key="1">
    <citation type="submission" date="2016-10" db="EMBL/GenBank/DDBJ databases">
        <authorList>
            <person name="Varghese N."/>
            <person name="Submissions S."/>
        </authorList>
    </citation>
    <scope>NUCLEOTIDE SEQUENCE [LARGE SCALE GENOMIC DNA]</scope>
    <source>
        <strain evidence="16">DSM 17044</strain>
    </source>
</reference>
<dbReference type="Pfam" id="PF02445">
    <property type="entry name" value="NadA"/>
    <property type="match status" value="1"/>
</dbReference>
<evidence type="ECO:0000256" key="11">
    <source>
        <dbReference type="ARBA" id="ARBA00023014"/>
    </source>
</evidence>
<name>A0A1H7UGQ6_STIAU</name>
<organism evidence="15 16">
    <name type="scientific">Stigmatella aurantiaca</name>
    <dbReference type="NCBI Taxonomy" id="41"/>
    <lineage>
        <taxon>Bacteria</taxon>
        <taxon>Pseudomonadati</taxon>
        <taxon>Myxococcota</taxon>
        <taxon>Myxococcia</taxon>
        <taxon>Myxococcales</taxon>
        <taxon>Cystobacterineae</taxon>
        <taxon>Archangiaceae</taxon>
        <taxon>Stigmatella</taxon>
    </lineage>
</organism>
<evidence type="ECO:0000313" key="16">
    <source>
        <dbReference type="Proteomes" id="UP000182719"/>
    </source>
</evidence>
<gene>
    <name evidence="14" type="primary">nadA</name>
    <name evidence="15" type="ORF">SAMN05444354_11049</name>
</gene>
<dbReference type="AlphaFoldDB" id="A0A1H7UGQ6"/>
<dbReference type="InterPro" id="IPR023066">
    <property type="entry name" value="Quinolinate_synth_type2"/>
</dbReference>
<dbReference type="PANTHER" id="PTHR30573">
    <property type="entry name" value="QUINOLINATE SYNTHETASE A"/>
    <property type="match status" value="1"/>
</dbReference>
<keyword evidence="6 14" id="KW-0963">Cytoplasm</keyword>
<evidence type="ECO:0000256" key="14">
    <source>
        <dbReference type="HAMAP-Rule" id="MF_00568"/>
    </source>
</evidence>
<keyword evidence="7 14" id="KW-0662">Pyridine nucleotide biosynthesis</keyword>
<keyword evidence="16" id="KW-1185">Reference proteome</keyword>
<dbReference type="NCBIfam" id="NF006878">
    <property type="entry name" value="PRK09375.1-2"/>
    <property type="match status" value="1"/>
</dbReference>
<evidence type="ECO:0000256" key="9">
    <source>
        <dbReference type="ARBA" id="ARBA00022723"/>
    </source>
</evidence>
<dbReference type="GO" id="GO:0051539">
    <property type="term" value="F:4 iron, 4 sulfur cluster binding"/>
    <property type="evidence" value="ECO:0007669"/>
    <property type="project" value="UniProtKB-KW"/>
</dbReference>
<dbReference type="FunFam" id="3.40.50.10800:FF:000001">
    <property type="entry name" value="Quinolinate synthase A"/>
    <property type="match status" value="1"/>
</dbReference>
<dbReference type="UniPathway" id="UPA00253">
    <property type="reaction ID" value="UER00327"/>
</dbReference>
<dbReference type="FunFam" id="3.40.50.10800:FF:000003">
    <property type="entry name" value="Quinolinate synthase A"/>
    <property type="match status" value="1"/>
</dbReference>
<dbReference type="Gene3D" id="3.40.50.10800">
    <property type="entry name" value="NadA-like"/>
    <property type="match status" value="3"/>
</dbReference>
<comment type="cofactor">
    <cofactor evidence="14">
        <name>[4Fe-4S] cluster</name>
        <dbReference type="ChEBI" id="CHEBI:49883"/>
    </cofactor>
    <text evidence="14">Binds 1 [4Fe-4S] cluster per subunit.</text>
</comment>
<dbReference type="GO" id="GO:0005829">
    <property type="term" value="C:cytosol"/>
    <property type="evidence" value="ECO:0007669"/>
    <property type="project" value="TreeGrafter"/>
</dbReference>
<feature type="binding site" evidence="14">
    <location>
        <position position="270"/>
    </location>
    <ligand>
        <name>[4Fe-4S] cluster</name>
        <dbReference type="ChEBI" id="CHEBI:49883"/>
    </ligand>
</feature>
<dbReference type="HAMAP" id="MF_00568">
    <property type="entry name" value="NadA_type2"/>
    <property type="match status" value="1"/>
</dbReference>
<dbReference type="GO" id="GO:0008987">
    <property type="term" value="F:quinolinate synthetase A activity"/>
    <property type="evidence" value="ECO:0007669"/>
    <property type="project" value="UniProtKB-UniRule"/>
</dbReference>
<feature type="binding site" evidence="14">
    <location>
        <position position="220"/>
    </location>
    <ligand>
        <name>iminosuccinate</name>
        <dbReference type="ChEBI" id="CHEBI:77875"/>
    </ligand>
</feature>
<comment type="catalytic activity">
    <reaction evidence="12">
        <text>iminosuccinate + dihydroxyacetone phosphate = quinolinate + phosphate + 2 H2O + H(+)</text>
        <dbReference type="Rhea" id="RHEA:25888"/>
        <dbReference type="ChEBI" id="CHEBI:15377"/>
        <dbReference type="ChEBI" id="CHEBI:15378"/>
        <dbReference type="ChEBI" id="CHEBI:29959"/>
        <dbReference type="ChEBI" id="CHEBI:43474"/>
        <dbReference type="ChEBI" id="CHEBI:57642"/>
        <dbReference type="ChEBI" id="CHEBI:77875"/>
        <dbReference type="EC" id="2.5.1.72"/>
    </reaction>
    <physiologicalReaction direction="left-to-right" evidence="12">
        <dbReference type="Rhea" id="RHEA:25889"/>
    </physiologicalReaction>
</comment>
<keyword evidence="8 14" id="KW-0808">Transferase</keyword>
<comment type="pathway">
    <text evidence="3 14">Cofactor biosynthesis; NAD(+) biosynthesis; quinolinate from iminoaspartate: step 1/1.</text>
</comment>
<protein>
    <recommendedName>
        <fullName evidence="13 14">Quinolinate synthase</fullName>
        <ecNumber evidence="4 14">2.5.1.72</ecNumber>
    </recommendedName>
</protein>
<dbReference type="GO" id="GO:0034628">
    <property type="term" value="P:'de novo' NAD+ biosynthetic process from L-aspartate"/>
    <property type="evidence" value="ECO:0007669"/>
    <property type="project" value="TreeGrafter"/>
</dbReference>
<dbReference type="GO" id="GO:0046872">
    <property type="term" value="F:metal ion binding"/>
    <property type="evidence" value="ECO:0007669"/>
    <property type="project" value="UniProtKB-KW"/>
</dbReference>
<comment type="function">
    <text evidence="1 14">Catalyzes the condensation of iminoaspartate with dihydroxyacetone phosphate to form quinolinate.</text>
</comment>
<evidence type="ECO:0000256" key="7">
    <source>
        <dbReference type="ARBA" id="ARBA00022642"/>
    </source>
</evidence>
<dbReference type="OrthoDB" id="9801204at2"/>
<evidence type="ECO:0000256" key="8">
    <source>
        <dbReference type="ARBA" id="ARBA00022679"/>
    </source>
</evidence>
<feature type="binding site" evidence="14">
    <location>
        <begin position="117"/>
        <end position="119"/>
    </location>
    <ligand>
        <name>iminosuccinate</name>
        <dbReference type="ChEBI" id="CHEBI:77875"/>
    </ligand>
</feature>
<keyword evidence="9 14" id="KW-0479">Metal-binding</keyword>
<dbReference type="EC" id="2.5.1.72" evidence="4 14"/>
<dbReference type="PANTHER" id="PTHR30573:SF0">
    <property type="entry name" value="QUINOLINATE SYNTHASE, CHLOROPLASTIC"/>
    <property type="match status" value="1"/>
</dbReference>